<keyword evidence="8" id="KW-0677">Repeat</keyword>
<evidence type="ECO:0000313" key="14">
    <source>
        <dbReference type="EMBL" id="KAJ7311175.1"/>
    </source>
</evidence>
<dbReference type="EMBL" id="JAPFRF010000014">
    <property type="protein sequence ID" value="KAJ7311175.1"/>
    <property type="molecule type" value="Genomic_DNA"/>
</dbReference>
<dbReference type="InterPro" id="IPR036364">
    <property type="entry name" value="SEA_dom_sf"/>
</dbReference>
<feature type="region of interest" description="Disordered" evidence="11">
    <location>
        <begin position="473"/>
        <end position="515"/>
    </location>
</feature>
<evidence type="ECO:0000256" key="8">
    <source>
        <dbReference type="ARBA" id="ARBA00022737"/>
    </source>
</evidence>
<evidence type="ECO:0000259" key="13">
    <source>
        <dbReference type="PROSITE" id="PS50024"/>
    </source>
</evidence>
<keyword evidence="5" id="KW-0272">Extracellular matrix</keyword>
<dbReference type="PROSITE" id="PS50024">
    <property type="entry name" value="SEA"/>
    <property type="match status" value="2"/>
</dbReference>
<evidence type="ECO:0000256" key="9">
    <source>
        <dbReference type="ARBA" id="ARBA00023180"/>
    </source>
</evidence>
<dbReference type="Gene3D" id="3.30.70.960">
    <property type="entry name" value="SEA domain"/>
    <property type="match status" value="1"/>
</dbReference>
<dbReference type="Proteomes" id="UP001142489">
    <property type="component" value="Unassembled WGS sequence"/>
</dbReference>
<gene>
    <name evidence="14" type="ORF">JRQ81_006782</name>
</gene>
<dbReference type="GO" id="GO:0033165">
    <property type="term" value="C:interphotoreceptor matrix"/>
    <property type="evidence" value="ECO:0007669"/>
    <property type="project" value="UniProtKB-SubCell"/>
</dbReference>
<dbReference type="Pfam" id="PF01390">
    <property type="entry name" value="SEA"/>
    <property type="match status" value="2"/>
</dbReference>
<feature type="compositionally biased region" description="Low complexity" evidence="11">
    <location>
        <begin position="495"/>
        <end position="515"/>
    </location>
</feature>
<evidence type="ECO:0000256" key="3">
    <source>
        <dbReference type="ARBA" id="ARBA00004593"/>
    </source>
</evidence>
<dbReference type="PANTHER" id="PTHR12199">
    <property type="entry name" value="INTERPHOTORECEPTOR MATRIX PROTEOGLYCAN"/>
    <property type="match status" value="1"/>
</dbReference>
<keyword evidence="15" id="KW-1185">Reference proteome</keyword>
<dbReference type="AlphaFoldDB" id="A0A9Q0XE40"/>
<evidence type="ECO:0000256" key="7">
    <source>
        <dbReference type="ARBA" id="ARBA00022729"/>
    </source>
</evidence>
<dbReference type="SMART" id="SM00200">
    <property type="entry name" value="SEA"/>
    <property type="match status" value="2"/>
</dbReference>
<evidence type="ECO:0000256" key="6">
    <source>
        <dbReference type="ARBA" id="ARBA00022674"/>
    </source>
</evidence>
<sequence>MNLYTISRITNDVRATDQSHTVNAHLDSAKSFATAEHGPEHYKEGLLNSNLNYGIPTAGTLTAQGQLSQIAQDSTPYQPSVVDTTRQWSQLSKATVGLPSTKEHSFVGSHHSMVEFIPDLADSSITQLANVMTTPVPDSRGAGLPGFSLSLATYQPNLSRTALGIPTEVNLFPRQQSSEPKEHLTSPDGTSLSLYLGSTKEHKDSSLAAYDMPETSLGEGLKTVLKEGPFHVGEDHTGPHVFPTHDIVATIKSGTTSFGKGFLSWEPPTLLPPGTRNSEDVRNDSYVPQVEVSPSNAVSSTVGYKEIMNNAVSRRKEEFLTAALERVVISDLPPTTSGDAPTVRLASSLISEEPETWLADHLHTLSGKASETTASILVGSALVSTPRIMVTSKGPSKQDTLVASLTTKKAHKNMVHILTPETEAALVSHPYPNREDVTLPMRATFTSMAYANMQSGSPTVSPVVEFLSKTSPGWKSALPTSSHDIASPRNLTEPPRTSVVPTHSSSSRSFASLGSASRNLPATVQKIITEDSEHLLARKEHVVPMITKLPSSLPAEVWWPSSPSSPTIASTAPLLPTKIPDLDLDTSAVAPTEGLTLRYNITDGSAAVPLTTGEASLHIPSPDVDSKFPVPLSITEAQSTQVVPMSSNPTASVTDPKSLPVELTSTASMPCSHPLCMIKTPPASFTPSHPLLTQKVLVSMLASTEGRKNTMTSVNVFEVTIPKEISTRALLSSGKTVTLVQEEYTLEERVSKLKNLVLGRSARKEHLTPLGSSVPAVSAVHTLPLWFRLTGVNYTESLENKSSEIYKKLEKEVKLTLNKMLSAYETFLQTNVLGFLNGSVMVLSEAMFRAGPAVPTPSDTIRTIVTEVETKGLDAFFDWRIDLPSLRSDGFHLGNLEPEKLSLSFTVLSRRPQPSQDYLETLRNKVTSLLGARYTVLNISLVEVRNLEGDIDVSGEVYADTDMHVDIAWALEALMGLSNDSVDLTSLSINGSRLSLHVFPVSFLVTNRVFNEKMMDRSSAEHQDLARDLVDVLMHILSQYKNFLQVAIRHITGGSLVCRGDVIFQHPAPSSKDVLRTLSHSVGPKGYLDSSGLQVDPFSFTVAGDGLEPPFENVGIPGYGIGVIILCVLLLVVLPILALLPKIVRRKEKAVINNRAYDPEAGVETFELDNPTFRSPGEEVHVDCLSPNVLKLTQEQME</sequence>
<keyword evidence="4" id="KW-0964">Secreted</keyword>
<reference evidence="14" key="1">
    <citation type="journal article" date="2023" name="DNA Res.">
        <title>Chromosome-level genome assembly of Phrynocephalus forsythii using third-generation DNA sequencing and Hi-C analysis.</title>
        <authorList>
            <person name="Qi Y."/>
            <person name="Zhao W."/>
            <person name="Zhao Y."/>
            <person name="Niu C."/>
            <person name="Cao S."/>
            <person name="Zhang Y."/>
        </authorList>
    </citation>
    <scope>NUCLEOTIDE SEQUENCE</scope>
    <source>
        <tissue evidence="14">Muscle</tissue>
    </source>
</reference>
<evidence type="ECO:0000256" key="11">
    <source>
        <dbReference type="SAM" id="MobiDB-lite"/>
    </source>
</evidence>
<feature type="region of interest" description="Disordered" evidence="11">
    <location>
        <begin position="173"/>
        <end position="195"/>
    </location>
</feature>
<organism evidence="14 15">
    <name type="scientific">Phrynocephalus forsythii</name>
    <dbReference type="NCBI Taxonomy" id="171643"/>
    <lineage>
        <taxon>Eukaryota</taxon>
        <taxon>Metazoa</taxon>
        <taxon>Chordata</taxon>
        <taxon>Craniata</taxon>
        <taxon>Vertebrata</taxon>
        <taxon>Euteleostomi</taxon>
        <taxon>Lepidosauria</taxon>
        <taxon>Squamata</taxon>
        <taxon>Bifurcata</taxon>
        <taxon>Unidentata</taxon>
        <taxon>Episquamata</taxon>
        <taxon>Toxicofera</taxon>
        <taxon>Iguania</taxon>
        <taxon>Acrodonta</taxon>
        <taxon>Agamidae</taxon>
        <taxon>Agaminae</taxon>
        <taxon>Phrynocephalus</taxon>
    </lineage>
</organism>
<keyword evidence="12" id="KW-0812">Transmembrane</keyword>
<keyword evidence="6" id="KW-0358">Heparin-binding</keyword>
<evidence type="ECO:0000256" key="4">
    <source>
        <dbReference type="ARBA" id="ARBA00022525"/>
    </source>
</evidence>
<dbReference type="OrthoDB" id="10070537at2759"/>
<evidence type="ECO:0000256" key="1">
    <source>
        <dbReference type="ARBA" id="ARBA00004437"/>
    </source>
</evidence>
<comment type="subcellular location">
    <subcellularLocation>
        <location evidence="2">Cell projection</location>
        <location evidence="2">Cilium</location>
        <location evidence="2">Photoreceptor outer segment</location>
    </subcellularLocation>
    <subcellularLocation>
        <location evidence="1">Photoreceptor inner segment</location>
    </subcellularLocation>
    <subcellularLocation>
        <location evidence="3">Secreted</location>
        <location evidence="3">Extracellular space</location>
        <location evidence="3">Extracellular matrix</location>
        <location evidence="3">Interphotoreceptor matrix</location>
    </subcellularLocation>
</comment>
<dbReference type="GO" id="GO:0007601">
    <property type="term" value="P:visual perception"/>
    <property type="evidence" value="ECO:0007669"/>
    <property type="project" value="InterPro"/>
</dbReference>
<feature type="transmembrane region" description="Helical" evidence="12">
    <location>
        <begin position="1119"/>
        <end position="1140"/>
    </location>
</feature>
<feature type="compositionally biased region" description="Polar residues" evidence="11">
    <location>
        <begin position="473"/>
        <end position="484"/>
    </location>
</feature>
<dbReference type="GO" id="GO:0001750">
    <property type="term" value="C:photoreceptor outer segment"/>
    <property type="evidence" value="ECO:0007669"/>
    <property type="project" value="UniProtKB-SubCell"/>
</dbReference>
<dbReference type="GO" id="GO:0001917">
    <property type="term" value="C:photoreceptor inner segment"/>
    <property type="evidence" value="ECO:0007669"/>
    <property type="project" value="UniProtKB-SubCell"/>
</dbReference>
<evidence type="ECO:0000256" key="12">
    <source>
        <dbReference type="SAM" id="Phobius"/>
    </source>
</evidence>
<name>A0A9Q0XE40_9SAUR</name>
<keyword evidence="12" id="KW-0472">Membrane</keyword>
<keyword evidence="12" id="KW-1133">Transmembrane helix</keyword>
<evidence type="ECO:0000256" key="10">
    <source>
        <dbReference type="ARBA" id="ARBA00023273"/>
    </source>
</evidence>
<dbReference type="PANTHER" id="PTHR12199:SF5">
    <property type="entry name" value="MUCIN-2-LIKE ISOFORM X1"/>
    <property type="match status" value="1"/>
</dbReference>
<dbReference type="SUPFAM" id="SSF82671">
    <property type="entry name" value="SEA domain"/>
    <property type="match status" value="2"/>
</dbReference>
<dbReference type="InterPro" id="IPR039861">
    <property type="entry name" value="IMPG"/>
</dbReference>
<protein>
    <recommendedName>
        <fullName evidence="13">SEA domain-containing protein</fullName>
    </recommendedName>
</protein>
<comment type="caution">
    <text evidence="14">The sequence shown here is derived from an EMBL/GenBank/DDBJ whole genome shotgun (WGS) entry which is preliminary data.</text>
</comment>
<proteinExistence type="predicted"/>
<keyword evidence="7" id="KW-0732">Signal</keyword>
<evidence type="ECO:0000256" key="2">
    <source>
        <dbReference type="ARBA" id="ARBA00004504"/>
    </source>
</evidence>
<keyword evidence="9" id="KW-0325">Glycoprotein</keyword>
<feature type="domain" description="SEA" evidence="13">
    <location>
        <begin position="779"/>
        <end position="893"/>
    </location>
</feature>
<dbReference type="GO" id="GO:0008201">
    <property type="term" value="F:heparin binding"/>
    <property type="evidence" value="ECO:0007669"/>
    <property type="project" value="UniProtKB-KW"/>
</dbReference>
<feature type="domain" description="SEA" evidence="13">
    <location>
        <begin position="995"/>
        <end position="1107"/>
    </location>
</feature>
<keyword evidence="10" id="KW-0966">Cell projection</keyword>
<evidence type="ECO:0000256" key="5">
    <source>
        <dbReference type="ARBA" id="ARBA00022530"/>
    </source>
</evidence>
<accession>A0A9Q0XE40</accession>
<dbReference type="InterPro" id="IPR000082">
    <property type="entry name" value="SEA_dom"/>
</dbReference>
<evidence type="ECO:0000313" key="15">
    <source>
        <dbReference type="Proteomes" id="UP001142489"/>
    </source>
</evidence>